<proteinExistence type="predicted"/>
<name>A0AAN7NUW4_MYCAM</name>
<protein>
    <recommendedName>
        <fullName evidence="2">Integrase catalytic domain-containing protein</fullName>
    </recommendedName>
</protein>
<comment type="caution">
    <text evidence="3">The sequence shown here is derived from an EMBL/GenBank/DDBJ whole genome shotgun (WGS) entry which is preliminary data.</text>
</comment>
<dbReference type="EMBL" id="JAUNZN010000001">
    <property type="protein sequence ID" value="KAK4832077.1"/>
    <property type="molecule type" value="Genomic_DNA"/>
</dbReference>
<dbReference type="Gene3D" id="3.30.420.10">
    <property type="entry name" value="Ribonuclease H-like superfamily/Ribonuclease H"/>
    <property type="match status" value="1"/>
</dbReference>
<evidence type="ECO:0000256" key="1">
    <source>
        <dbReference type="SAM" id="MobiDB-lite"/>
    </source>
</evidence>
<dbReference type="GO" id="GO:0003676">
    <property type="term" value="F:nucleic acid binding"/>
    <property type="evidence" value="ECO:0007669"/>
    <property type="project" value="InterPro"/>
</dbReference>
<evidence type="ECO:0000259" key="2">
    <source>
        <dbReference type="PROSITE" id="PS50994"/>
    </source>
</evidence>
<dbReference type="InterPro" id="IPR036397">
    <property type="entry name" value="RNaseH_sf"/>
</dbReference>
<dbReference type="SUPFAM" id="SSF53098">
    <property type="entry name" value="Ribonuclease H-like"/>
    <property type="match status" value="1"/>
</dbReference>
<sequence length="322" mass="34771">MVEGTTGWLETYPVPHATTQNAILGLEKQVLWQHGTPERMESDNGTHFQNNLIDTWAKEHGIEWAHKKLGGGTAKMVDPNWPGGYSIPYGVMLSIETGGSWPGGSDHNSGTGWASVSGWTPGEDLEFSTPHMCPYARSQGYSQLSLGHCTQPALTMCQEALQTRISVISSTETSIRDFSQQLLQLPSQNKDLAKSLALRVSQSTNSSRHGAIGSASKQGGKQPSSSQLPCNVTEDLDPPHLNGTPMLDIPSSWASSTEGGREELPGIIPEPGKLFLPIMKALRQQQFVPAALAVQGTRIPWAQPSCNAYPDGTRFGHPLPHS</sequence>
<feature type="region of interest" description="Disordered" evidence="1">
    <location>
        <begin position="199"/>
        <end position="264"/>
    </location>
</feature>
<dbReference type="AlphaFoldDB" id="A0AAN7NUW4"/>
<gene>
    <name evidence="3" type="ORF">QYF61_020633</name>
</gene>
<dbReference type="GO" id="GO:0015074">
    <property type="term" value="P:DNA integration"/>
    <property type="evidence" value="ECO:0007669"/>
    <property type="project" value="InterPro"/>
</dbReference>
<dbReference type="InterPro" id="IPR012337">
    <property type="entry name" value="RNaseH-like_sf"/>
</dbReference>
<feature type="compositionally biased region" description="Low complexity" evidence="1">
    <location>
        <begin position="213"/>
        <end position="227"/>
    </location>
</feature>
<evidence type="ECO:0000313" key="4">
    <source>
        <dbReference type="Proteomes" id="UP001333110"/>
    </source>
</evidence>
<dbReference type="Proteomes" id="UP001333110">
    <property type="component" value="Unassembled WGS sequence"/>
</dbReference>
<reference evidence="3 4" key="1">
    <citation type="journal article" date="2023" name="J. Hered.">
        <title>Chromosome-level genome of the wood stork (Mycteria americana) provides insight into avian chromosome evolution.</title>
        <authorList>
            <person name="Flamio R. Jr."/>
            <person name="Ramstad K.M."/>
        </authorList>
    </citation>
    <scope>NUCLEOTIDE SEQUENCE [LARGE SCALE GENOMIC DNA]</scope>
    <source>
        <strain evidence="3">JAX WOST 10</strain>
    </source>
</reference>
<organism evidence="3 4">
    <name type="scientific">Mycteria americana</name>
    <name type="common">Wood stork</name>
    <dbReference type="NCBI Taxonomy" id="33587"/>
    <lineage>
        <taxon>Eukaryota</taxon>
        <taxon>Metazoa</taxon>
        <taxon>Chordata</taxon>
        <taxon>Craniata</taxon>
        <taxon>Vertebrata</taxon>
        <taxon>Euteleostomi</taxon>
        <taxon>Archelosauria</taxon>
        <taxon>Archosauria</taxon>
        <taxon>Dinosauria</taxon>
        <taxon>Saurischia</taxon>
        <taxon>Theropoda</taxon>
        <taxon>Coelurosauria</taxon>
        <taxon>Aves</taxon>
        <taxon>Neognathae</taxon>
        <taxon>Neoaves</taxon>
        <taxon>Aequornithes</taxon>
        <taxon>Ciconiiformes</taxon>
        <taxon>Ciconiidae</taxon>
        <taxon>Mycteria</taxon>
    </lineage>
</organism>
<feature type="domain" description="Integrase catalytic" evidence="2">
    <location>
        <begin position="1"/>
        <end position="63"/>
    </location>
</feature>
<accession>A0AAN7NUW4</accession>
<evidence type="ECO:0000313" key="3">
    <source>
        <dbReference type="EMBL" id="KAK4832077.1"/>
    </source>
</evidence>
<keyword evidence="4" id="KW-1185">Reference proteome</keyword>
<dbReference type="PROSITE" id="PS50994">
    <property type="entry name" value="INTEGRASE"/>
    <property type="match status" value="1"/>
</dbReference>
<dbReference type="InterPro" id="IPR001584">
    <property type="entry name" value="Integrase_cat-core"/>
</dbReference>